<dbReference type="Proteomes" id="UP000479710">
    <property type="component" value="Unassembled WGS sequence"/>
</dbReference>
<organism evidence="1 2">
    <name type="scientific">Oryza meyeriana var. granulata</name>
    <dbReference type="NCBI Taxonomy" id="110450"/>
    <lineage>
        <taxon>Eukaryota</taxon>
        <taxon>Viridiplantae</taxon>
        <taxon>Streptophyta</taxon>
        <taxon>Embryophyta</taxon>
        <taxon>Tracheophyta</taxon>
        <taxon>Spermatophyta</taxon>
        <taxon>Magnoliopsida</taxon>
        <taxon>Liliopsida</taxon>
        <taxon>Poales</taxon>
        <taxon>Poaceae</taxon>
        <taxon>BOP clade</taxon>
        <taxon>Oryzoideae</taxon>
        <taxon>Oryzeae</taxon>
        <taxon>Oryzinae</taxon>
        <taxon>Oryza</taxon>
        <taxon>Oryza meyeriana</taxon>
    </lineage>
</organism>
<comment type="caution">
    <text evidence="1">The sequence shown here is derived from an EMBL/GenBank/DDBJ whole genome shotgun (WGS) entry which is preliminary data.</text>
</comment>
<protein>
    <submittedName>
        <fullName evidence="1">Uncharacterized protein</fullName>
    </submittedName>
</protein>
<accession>A0A6G1F0N6</accession>
<name>A0A6G1F0N6_9ORYZ</name>
<evidence type="ECO:0000313" key="1">
    <source>
        <dbReference type="EMBL" id="KAF0930444.1"/>
    </source>
</evidence>
<proteinExistence type="predicted"/>
<reference evidence="1 2" key="1">
    <citation type="submission" date="2019-11" db="EMBL/GenBank/DDBJ databases">
        <title>Whole genome sequence of Oryza granulata.</title>
        <authorList>
            <person name="Li W."/>
        </authorList>
    </citation>
    <scope>NUCLEOTIDE SEQUENCE [LARGE SCALE GENOMIC DNA]</scope>
    <source>
        <strain evidence="2">cv. Menghai</strain>
        <tissue evidence="1">Leaf</tissue>
    </source>
</reference>
<sequence length="78" mass="8629">MPPTPSPDTNPGTWVRMKNENFKDLAQCSICLNTVVYGEAAVHDLGDKDRERSGWCRLLEGEGRRWGCSMTSDASVLA</sequence>
<dbReference type="AlphaFoldDB" id="A0A6G1F0N6"/>
<keyword evidence="2" id="KW-1185">Reference proteome</keyword>
<gene>
    <name evidence="1" type="ORF">E2562_032783</name>
</gene>
<evidence type="ECO:0000313" key="2">
    <source>
        <dbReference type="Proteomes" id="UP000479710"/>
    </source>
</evidence>
<dbReference type="EMBL" id="SPHZ02000002">
    <property type="protein sequence ID" value="KAF0930444.1"/>
    <property type="molecule type" value="Genomic_DNA"/>
</dbReference>